<accession>A0A8K0TT57</accession>
<sequence length="164" mass="17087">MATPAHATADAESEIDGFTVVRPSMPSSNNSFLSDETEAPLPISMSTSAALPGDQNSMNMTMSTPAAAATTASPGEPRQDGAVHGCRNDTVQHVLDHGSWPEDPYYTATQHAEHGSSARAPTEPSANGFVFVASDKTDGDVAATGSWADQAMPRSETLDFSDSD</sequence>
<feature type="compositionally biased region" description="Low complexity" evidence="1">
    <location>
        <begin position="60"/>
        <end position="74"/>
    </location>
</feature>
<dbReference type="Proteomes" id="UP000813385">
    <property type="component" value="Unassembled WGS sequence"/>
</dbReference>
<dbReference type="AlphaFoldDB" id="A0A8K0TT57"/>
<evidence type="ECO:0000313" key="2">
    <source>
        <dbReference type="EMBL" id="KAH7376064.1"/>
    </source>
</evidence>
<comment type="caution">
    <text evidence="2">The sequence shown here is derived from an EMBL/GenBank/DDBJ whole genome shotgun (WGS) entry which is preliminary data.</text>
</comment>
<protein>
    <submittedName>
        <fullName evidence="2">Uncharacterized protein</fullName>
    </submittedName>
</protein>
<keyword evidence="3" id="KW-1185">Reference proteome</keyword>
<organism evidence="2 3">
    <name type="scientific">Plectosphaerella cucumerina</name>
    <dbReference type="NCBI Taxonomy" id="40658"/>
    <lineage>
        <taxon>Eukaryota</taxon>
        <taxon>Fungi</taxon>
        <taxon>Dikarya</taxon>
        <taxon>Ascomycota</taxon>
        <taxon>Pezizomycotina</taxon>
        <taxon>Sordariomycetes</taxon>
        <taxon>Hypocreomycetidae</taxon>
        <taxon>Glomerellales</taxon>
        <taxon>Plectosphaerellaceae</taxon>
        <taxon>Plectosphaerella</taxon>
    </lineage>
</organism>
<evidence type="ECO:0000313" key="3">
    <source>
        <dbReference type="Proteomes" id="UP000813385"/>
    </source>
</evidence>
<feature type="region of interest" description="Disordered" evidence="1">
    <location>
        <begin position="140"/>
        <end position="164"/>
    </location>
</feature>
<feature type="region of interest" description="Disordered" evidence="1">
    <location>
        <begin position="1"/>
        <end position="126"/>
    </location>
</feature>
<dbReference type="EMBL" id="JAGPXD010000001">
    <property type="protein sequence ID" value="KAH7376064.1"/>
    <property type="molecule type" value="Genomic_DNA"/>
</dbReference>
<evidence type="ECO:0000256" key="1">
    <source>
        <dbReference type="SAM" id="MobiDB-lite"/>
    </source>
</evidence>
<feature type="compositionally biased region" description="Polar residues" evidence="1">
    <location>
        <begin position="25"/>
        <end position="34"/>
    </location>
</feature>
<feature type="compositionally biased region" description="Polar residues" evidence="1">
    <location>
        <begin position="44"/>
        <end position="59"/>
    </location>
</feature>
<gene>
    <name evidence="2" type="ORF">B0T11DRAFT_16398</name>
</gene>
<proteinExistence type="predicted"/>
<name>A0A8K0TT57_9PEZI</name>
<reference evidence="2" key="1">
    <citation type="journal article" date="2021" name="Nat. Commun.">
        <title>Genetic determinants of endophytism in the Arabidopsis root mycobiome.</title>
        <authorList>
            <person name="Mesny F."/>
            <person name="Miyauchi S."/>
            <person name="Thiergart T."/>
            <person name="Pickel B."/>
            <person name="Atanasova L."/>
            <person name="Karlsson M."/>
            <person name="Huettel B."/>
            <person name="Barry K.W."/>
            <person name="Haridas S."/>
            <person name="Chen C."/>
            <person name="Bauer D."/>
            <person name="Andreopoulos W."/>
            <person name="Pangilinan J."/>
            <person name="LaButti K."/>
            <person name="Riley R."/>
            <person name="Lipzen A."/>
            <person name="Clum A."/>
            <person name="Drula E."/>
            <person name="Henrissat B."/>
            <person name="Kohler A."/>
            <person name="Grigoriev I.V."/>
            <person name="Martin F.M."/>
            <person name="Hacquard S."/>
        </authorList>
    </citation>
    <scope>NUCLEOTIDE SEQUENCE</scope>
    <source>
        <strain evidence="2">MPI-CAGE-AT-0016</strain>
    </source>
</reference>